<dbReference type="Proteomes" id="UP000015354">
    <property type="component" value="Unassembled WGS sequence"/>
</dbReference>
<dbReference type="InterPro" id="IPR011990">
    <property type="entry name" value="TPR-like_helical_dom_sf"/>
</dbReference>
<reference evidence="5 6" key="1">
    <citation type="journal article" date="2013" name="PLoS ONE">
        <title>Predicting the Proteins of Angomonas deanei, Strigomonas culicis and Their Respective Endosymbionts Reveals New Aspects of the Trypanosomatidae Family.</title>
        <authorList>
            <person name="Motta M.C."/>
            <person name="Martins A.C."/>
            <person name="de Souza S.S."/>
            <person name="Catta-Preta C.M."/>
            <person name="Silva R."/>
            <person name="Klein C.C."/>
            <person name="de Almeida L.G."/>
            <person name="de Lima Cunha O."/>
            <person name="Ciapina L.P."/>
            <person name="Brocchi M."/>
            <person name="Colabardini A.C."/>
            <person name="de Araujo Lima B."/>
            <person name="Machado C.R."/>
            <person name="de Almeida Soares C.M."/>
            <person name="Probst C.M."/>
            <person name="de Menezes C.B."/>
            <person name="Thompson C.E."/>
            <person name="Bartholomeu D.C."/>
            <person name="Gradia D.F."/>
            <person name="Pavoni D.P."/>
            <person name="Grisard E.C."/>
            <person name="Fantinatti-Garboggini F."/>
            <person name="Marchini F.K."/>
            <person name="Rodrigues-Luiz G.F."/>
            <person name="Wagner G."/>
            <person name="Goldman G.H."/>
            <person name="Fietto J.L."/>
            <person name="Elias M.C."/>
            <person name="Goldman M.H."/>
            <person name="Sagot M.F."/>
            <person name="Pereira M."/>
            <person name="Stoco P.H."/>
            <person name="de Mendonca-Neto R.P."/>
            <person name="Teixeira S.M."/>
            <person name="Maciel T.E."/>
            <person name="de Oliveira Mendes T.A."/>
            <person name="Urmenyi T.P."/>
            <person name="de Souza W."/>
            <person name="Schenkman S."/>
            <person name="de Vasconcelos A.T."/>
        </authorList>
    </citation>
    <scope>NUCLEOTIDE SEQUENCE [LARGE SCALE GENOMIC DNA]</scope>
</reference>
<evidence type="ECO:0000256" key="1">
    <source>
        <dbReference type="ARBA" id="ARBA00022737"/>
    </source>
</evidence>
<dbReference type="PROSITE" id="PS50005">
    <property type="entry name" value="TPR"/>
    <property type="match status" value="2"/>
</dbReference>
<protein>
    <submittedName>
        <fullName evidence="5">TPR-repeat-containing protein</fullName>
    </submittedName>
</protein>
<dbReference type="Pfam" id="PF13181">
    <property type="entry name" value="TPR_8"/>
    <property type="match status" value="1"/>
</dbReference>
<dbReference type="SUPFAM" id="SSF48452">
    <property type="entry name" value="TPR-like"/>
    <property type="match status" value="3"/>
</dbReference>
<dbReference type="FunFam" id="1.25.40.10:FF:001165">
    <property type="entry name" value="Predicted TPR repeat protein"/>
    <property type="match status" value="1"/>
</dbReference>
<evidence type="ECO:0000313" key="5">
    <source>
        <dbReference type="EMBL" id="EPY36365.1"/>
    </source>
</evidence>
<dbReference type="EMBL" id="ATMH01000622">
    <property type="protein sequence ID" value="EPY36365.1"/>
    <property type="molecule type" value="Genomic_DNA"/>
</dbReference>
<keyword evidence="1" id="KW-0677">Repeat</keyword>
<dbReference type="SMART" id="SM00028">
    <property type="entry name" value="TPR"/>
    <property type="match status" value="10"/>
</dbReference>
<gene>
    <name evidence="5" type="ORF">STCU_00622</name>
</gene>
<keyword evidence="6" id="KW-1185">Reference proteome</keyword>
<dbReference type="Pfam" id="PF13374">
    <property type="entry name" value="TPR_10"/>
    <property type="match status" value="1"/>
</dbReference>
<organism evidence="5 6">
    <name type="scientific">Strigomonas culicis</name>
    <dbReference type="NCBI Taxonomy" id="28005"/>
    <lineage>
        <taxon>Eukaryota</taxon>
        <taxon>Discoba</taxon>
        <taxon>Euglenozoa</taxon>
        <taxon>Kinetoplastea</taxon>
        <taxon>Metakinetoplastina</taxon>
        <taxon>Trypanosomatida</taxon>
        <taxon>Trypanosomatidae</taxon>
        <taxon>Strigomonadinae</taxon>
        <taxon>Strigomonas</taxon>
    </lineage>
</organism>
<dbReference type="AlphaFoldDB" id="S9WK74"/>
<proteinExistence type="predicted"/>
<evidence type="ECO:0000256" key="4">
    <source>
        <dbReference type="SAM" id="MobiDB-lite"/>
    </source>
</evidence>
<evidence type="ECO:0000256" key="2">
    <source>
        <dbReference type="ARBA" id="ARBA00022803"/>
    </source>
</evidence>
<feature type="repeat" description="TPR" evidence="3">
    <location>
        <begin position="605"/>
        <end position="638"/>
    </location>
</feature>
<evidence type="ECO:0000256" key="3">
    <source>
        <dbReference type="PROSITE-ProRule" id="PRU00339"/>
    </source>
</evidence>
<comment type="caution">
    <text evidence="5">The sequence shown here is derived from an EMBL/GenBank/DDBJ whole genome shotgun (WGS) entry which is preliminary data.</text>
</comment>
<feature type="region of interest" description="Disordered" evidence="4">
    <location>
        <begin position="718"/>
        <end position="737"/>
    </location>
</feature>
<accession>S9WK74</accession>
<sequence length="737" mass="83208">MFPLVLHLLRSSVYIRLLLFFFSLEQKTIKKRAIMQSTLVTCQKVALRSLTTVMHSGGGLCRVRGPHATRTSGTSLLMSAAASASALCMQRRYVGPRQYAPKGYREAAGRAPMTFEFGEECNQLAKTAYQSKNYGDAISLFDRCLTMRREKYGPIHTQCAETLSSIGRVFMDMREYGAAENALTEAAAIYEEKEGATSIKYAEALEMLALAYVNLKFLDEAEKAFKESIRVFRDHCYNHANNSWLPDAPATPPAEPQKDPLASAAHALADCATLFLMRGQQHEAIVFLEESLEIRRFLYSRHHKFRPMIAQTLNKLCELKKSVDDAVGAELCINECLNICVETMGRDHPATAQATSSKAGLLAARKQFREALRLYEESTTTYAVALGKDSPIFGQELVKLGRIQELCNDLQTAEKTYKRGIGILAKTFGPNSLQIAEANTFLASLLVKKLEMDEAFGLFREAIRIRKGVDAKDPQLAYLYQKMGDAYAMRRETHAESYFLLAIEAFKENAKVEPLQRTYMTDVLDDLGLFYLDFQHFEKAEKCFKEALDTRMEMLGENHATVAYSYSNFSLLYLQRQDYAQCEKFALAALDMYGKTAKSNYLAQADVYTTLGQCKMQQQLFSDALQWHEKALNIRRTRGESTETAVAESLNHMARVYLGMKQYGKCYRHVQEAKRIVAPLNVDMTQSLRSEIGKTEAQLPPMDEWTNEERAEAHVRLPATARDEMAKEQKTSTDGKK</sequence>
<feature type="repeat" description="TPR" evidence="3">
    <location>
        <begin position="521"/>
        <end position="554"/>
    </location>
</feature>
<keyword evidence="2 3" id="KW-0802">TPR repeat</keyword>
<dbReference type="PANTHER" id="PTHR45641">
    <property type="entry name" value="TETRATRICOPEPTIDE REPEAT PROTEIN (AFU_ORTHOLOGUE AFUA_6G03870)"/>
    <property type="match status" value="1"/>
</dbReference>
<evidence type="ECO:0000313" key="6">
    <source>
        <dbReference type="Proteomes" id="UP000015354"/>
    </source>
</evidence>
<name>S9WK74_9TRYP</name>
<dbReference type="Pfam" id="PF13424">
    <property type="entry name" value="TPR_12"/>
    <property type="match status" value="3"/>
</dbReference>
<dbReference type="Gene3D" id="1.25.40.10">
    <property type="entry name" value="Tetratricopeptide repeat domain"/>
    <property type="match status" value="3"/>
</dbReference>
<dbReference type="InterPro" id="IPR019734">
    <property type="entry name" value="TPR_rpt"/>
</dbReference>
<dbReference type="OrthoDB" id="5986190at2759"/>